<dbReference type="GO" id="GO:0046819">
    <property type="term" value="P:protein secretion by the type V secretion system"/>
    <property type="evidence" value="ECO:0007669"/>
    <property type="project" value="TreeGrafter"/>
</dbReference>
<dbReference type="Pfam" id="PF03865">
    <property type="entry name" value="ShlB"/>
    <property type="match status" value="1"/>
</dbReference>
<dbReference type="EMBL" id="FXYG01000003">
    <property type="protein sequence ID" value="SMX44790.1"/>
    <property type="molecule type" value="Genomic_DNA"/>
</dbReference>
<sequence length="512" mass="56396">MRVFSSVVFAIICTVIAVVSVPKYGIAQTWDIASRHSVSGVTVYDADELLTYAGQLAFNRSGRITADGVASTITQIYREDGYFLAEAWPGPDGQRIVVDEGRIQTIEIEGVDTRTFQTLEKIFRPLTTAYPITLKQFERAVMLAEDIPDLDVSTELDYPDQAGARLRVLGEPLRNQAGSATLDNPPRELGEALSFYVVQEFYSTLTVGDLLRFEGSGNYNWDKDDEHSLWGAVTYRTPLNSDGLYGEVFYGNINAKRDLSGEFARTDVDGENFTVALGYPVIRDVARYGYLLLDYRLSEADSVSGGVPLSSDAGVVGLTYLYGQNYSKGQTLEAGLTLSFGNNNTTDANFDDGDSSFWHLRGGIGYESPLTGLSPNTAWRTEIWGQFTTDRLPSVEEYFLGDRYALRGYRFDEVDGDSGISAIFEVSHSYFPRSQSIHRLTPFAFFDLGYISNNDPASFEVESATLASTGLGLDIEFKQNLFLSGYVGVPLRDGPLTDSGDPGAYLALTTSW</sequence>
<dbReference type="InterPro" id="IPR005565">
    <property type="entry name" value="Hemolysn_activator_HlyB_C"/>
</dbReference>
<proteinExistence type="predicted"/>
<dbReference type="PANTHER" id="PTHR34597:SF3">
    <property type="entry name" value="OUTER MEMBRANE TRANSPORTER CDIB"/>
    <property type="match status" value="1"/>
</dbReference>
<reference evidence="3" key="1">
    <citation type="submission" date="2017-05" db="EMBL/GenBank/DDBJ databases">
        <authorList>
            <person name="Rodrigo-Torres L."/>
            <person name="Arahal R. D."/>
            <person name="Lucena T."/>
        </authorList>
    </citation>
    <scope>NUCLEOTIDE SEQUENCE [LARGE SCALE GENOMIC DNA]</scope>
    <source>
        <strain evidence="3">CECT 8715</strain>
    </source>
</reference>
<evidence type="ECO:0000313" key="2">
    <source>
        <dbReference type="EMBL" id="SMX44790.1"/>
    </source>
</evidence>
<evidence type="ECO:0000259" key="1">
    <source>
        <dbReference type="Pfam" id="PF03865"/>
    </source>
</evidence>
<dbReference type="GO" id="GO:0008320">
    <property type="term" value="F:protein transmembrane transporter activity"/>
    <property type="evidence" value="ECO:0007669"/>
    <property type="project" value="TreeGrafter"/>
</dbReference>
<name>A0A238KQ53_9RHOB</name>
<dbReference type="InterPro" id="IPR051544">
    <property type="entry name" value="TPS_OM_transporter"/>
</dbReference>
<dbReference type="OrthoDB" id="290122at2"/>
<dbReference type="AlphaFoldDB" id="A0A238KQ53"/>
<dbReference type="PANTHER" id="PTHR34597">
    <property type="entry name" value="SLR1661 PROTEIN"/>
    <property type="match status" value="1"/>
</dbReference>
<organism evidence="2 3">
    <name type="scientific">Ruegeria arenilitoris</name>
    <dbReference type="NCBI Taxonomy" id="1173585"/>
    <lineage>
        <taxon>Bacteria</taxon>
        <taxon>Pseudomonadati</taxon>
        <taxon>Pseudomonadota</taxon>
        <taxon>Alphaproteobacteria</taxon>
        <taxon>Rhodobacterales</taxon>
        <taxon>Roseobacteraceae</taxon>
        <taxon>Ruegeria</taxon>
    </lineage>
</organism>
<gene>
    <name evidence="2" type="ORF">RUA8715_02529</name>
</gene>
<accession>A0A238KQ53</accession>
<feature type="domain" description="Haemolysin activator HlyB C-terminal" evidence="1">
    <location>
        <begin position="178"/>
        <end position="473"/>
    </location>
</feature>
<dbReference type="GO" id="GO:0098046">
    <property type="term" value="C:type V protein secretion system complex"/>
    <property type="evidence" value="ECO:0007669"/>
    <property type="project" value="TreeGrafter"/>
</dbReference>
<evidence type="ECO:0000313" key="3">
    <source>
        <dbReference type="Proteomes" id="UP000202485"/>
    </source>
</evidence>
<keyword evidence="3" id="KW-1185">Reference proteome</keyword>
<protein>
    <submittedName>
        <fullName evidence="2">Surface antigen</fullName>
    </submittedName>
</protein>
<dbReference type="Proteomes" id="UP000202485">
    <property type="component" value="Unassembled WGS sequence"/>
</dbReference>
<dbReference type="RefSeq" id="WP_093964033.1">
    <property type="nucleotide sequence ID" value="NZ_FXYG01000003.1"/>
</dbReference>
<dbReference type="Gene3D" id="2.40.160.50">
    <property type="entry name" value="membrane protein fhac: a member of the omp85/tpsb transporter family"/>
    <property type="match status" value="1"/>
</dbReference>